<dbReference type="InterPro" id="IPR010093">
    <property type="entry name" value="SinI_DNA-bd"/>
</dbReference>
<gene>
    <name evidence="3" type="ORF">SAMN05421833_12954</name>
</gene>
<accession>A0A1N7GII7</accession>
<organism evidence="3 4">
    <name type="scientific">Microbispora rosea</name>
    <dbReference type="NCBI Taxonomy" id="58117"/>
    <lineage>
        <taxon>Bacteria</taxon>
        <taxon>Bacillati</taxon>
        <taxon>Actinomycetota</taxon>
        <taxon>Actinomycetes</taxon>
        <taxon>Streptosporangiales</taxon>
        <taxon>Streptosporangiaceae</taxon>
        <taxon>Microbispora</taxon>
    </lineage>
</organism>
<dbReference type="AlphaFoldDB" id="A0A1N7GII7"/>
<evidence type="ECO:0000313" key="4">
    <source>
        <dbReference type="Proteomes" id="UP000186096"/>
    </source>
</evidence>
<feature type="region of interest" description="Disordered" evidence="1">
    <location>
        <begin position="1"/>
        <end position="23"/>
    </location>
</feature>
<dbReference type="Pfam" id="PF12728">
    <property type="entry name" value="HTH_17"/>
    <property type="match status" value="1"/>
</dbReference>
<dbReference type="EMBL" id="FTNI01000029">
    <property type="protein sequence ID" value="SIS12318.1"/>
    <property type="molecule type" value="Genomic_DNA"/>
</dbReference>
<evidence type="ECO:0000313" key="3">
    <source>
        <dbReference type="EMBL" id="SIS12318.1"/>
    </source>
</evidence>
<evidence type="ECO:0000256" key="1">
    <source>
        <dbReference type="SAM" id="MobiDB-lite"/>
    </source>
</evidence>
<proteinExistence type="predicted"/>
<dbReference type="InterPro" id="IPR041657">
    <property type="entry name" value="HTH_17"/>
</dbReference>
<evidence type="ECO:0000259" key="2">
    <source>
        <dbReference type="Pfam" id="PF12728"/>
    </source>
</evidence>
<sequence length="83" mass="8770">MIHRQNVGSHQERTPAPTDRHTLTVPETARLLGISDDATYDAVHRGDIPSFRIGRKILIPTAKLAAMLGIAVGGQTGAAGDEG</sequence>
<dbReference type="RefSeq" id="WP_076440592.1">
    <property type="nucleotide sequence ID" value="NZ_FTNI01000029.1"/>
</dbReference>
<dbReference type="STRING" id="58117.SAMN05421833_12954"/>
<reference evidence="4" key="1">
    <citation type="submission" date="2017-01" db="EMBL/GenBank/DDBJ databases">
        <authorList>
            <person name="Varghese N."/>
            <person name="Submissions S."/>
        </authorList>
    </citation>
    <scope>NUCLEOTIDE SEQUENCE [LARGE SCALE GENOMIC DNA]</scope>
    <source>
        <strain evidence="4">ATCC 12950</strain>
    </source>
</reference>
<dbReference type="Proteomes" id="UP000186096">
    <property type="component" value="Unassembled WGS sequence"/>
</dbReference>
<dbReference type="OrthoDB" id="4954032at2"/>
<dbReference type="GO" id="GO:0003677">
    <property type="term" value="F:DNA binding"/>
    <property type="evidence" value="ECO:0007669"/>
    <property type="project" value="InterPro"/>
</dbReference>
<feature type="compositionally biased region" description="Basic and acidic residues" evidence="1">
    <location>
        <begin position="10"/>
        <end position="22"/>
    </location>
</feature>
<feature type="domain" description="Helix-turn-helix" evidence="2">
    <location>
        <begin position="23"/>
        <end position="68"/>
    </location>
</feature>
<dbReference type="NCBIfam" id="TIGR01764">
    <property type="entry name" value="excise"/>
    <property type="match status" value="1"/>
</dbReference>
<keyword evidence="4" id="KW-1185">Reference proteome</keyword>
<name>A0A1N7GII7_9ACTN</name>
<protein>
    <submittedName>
        <fullName evidence="3">DNA binding domain-containing protein, excisionase family</fullName>
    </submittedName>
</protein>